<dbReference type="EMBL" id="MDYQ01000343">
    <property type="protein sequence ID" value="PRP76195.1"/>
    <property type="molecule type" value="Genomic_DNA"/>
</dbReference>
<dbReference type="AlphaFoldDB" id="A0A2P6MWW6"/>
<gene>
    <name evidence="1" type="ORF">PROFUN_13741</name>
</gene>
<proteinExistence type="predicted"/>
<dbReference type="InParanoid" id="A0A2P6MWW6"/>
<protein>
    <submittedName>
        <fullName evidence="1">Uncharacterized protein</fullName>
    </submittedName>
</protein>
<name>A0A2P6MWW6_9EUKA</name>
<evidence type="ECO:0000313" key="2">
    <source>
        <dbReference type="Proteomes" id="UP000241769"/>
    </source>
</evidence>
<keyword evidence="2" id="KW-1185">Reference proteome</keyword>
<dbReference type="Proteomes" id="UP000241769">
    <property type="component" value="Unassembled WGS sequence"/>
</dbReference>
<reference evidence="1 2" key="1">
    <citation type="journal article" date="2018" name="Genome Biol. Evol.">
        <title>Multiple Roots of Fruiting Body Formation in Amoebozoa.</title>
        <authorList>
            <person name="Hillmann F."/>
            <person name="Forbes G."/>
            <person name="Novohradska S."/>
            <person name="Ferling I."/>
            <person name="Riege K."/>
            <person name="Groth M."/>
            <person name="Westermann M."/>
            <person name="Marz M."/>
            <person name="Spaller T."/>
            <person name="Winckler T."/>
            <person name="Schaap P."/>
            <person name="Glockner G."/>
        </authorList>
    </citation>
    <scope>NUCLEOTIDE SEQUENCE [LARGE SCALE GENOMIC DNA]</scope>
    <source>
        <strain evidence="1 2">Jena</strain>
    </source>
</reference>
<sequence length="55" mass="6385">MDTPLLPCFCKINTAIYTFTRLETGTDTRVMHMHTKMIQTQRGIQIQIESEPDKT</sequence>
<comment type="caution">
    <text evidence="1">The sequence shown here is derived from an EMBL/GenBank/DDBJ whole genome shotgun (WGS) entry which is preliminary data.</text>
</comment>
<accession>A0A2P6MWW6</accession>
<evidence type="ECO:0000313" key="1">
    <source>
        <dbReference type="EMBL" id="PRP76195.1"/>
    </source>
</evidence>
<organism evidence="1 2">
    <name type="scientific">Planoprotostelium fungivorum</name>
    <dbReference type="NCBI Taxonomy" id="1890364"/>
    <lineage>
        <taxon>Eukaryota</taxon>
        <taxon>Amoebozoa</taxon>
        <taxon>Evosea</taxon>
        <taxon>Variosea</taxon>
        <taxon>Cavosteliida</taxon>
        <taxon>Cavosteliaceae</taxon>
        <taxon>Planoprotostelium</taxon>
    </lineage>
</organism>